<comment type="catalytic activity">
    <reaction evidence="23">
        <text>(9Z,12Z)-octadecadienoate + AH2 + O2 = (9R)-hydroxy-(10E,12Z)-octadecadienoate + A + H2O</text>
        <dbReference type="Rhea" id="RHEA:75447"/>
        <dbReference type="ChEBI" id="CHEBI:13193"/>
        <dbReference type="ChEBI" id="CHEBI:15377"/>
        <dbReference type="ChEBI" id="CHEBI:15379"/>
        <dbReference type="ChEBI" id="CHEBI:17499"/>
        <dbReference type="ChEBI" id="CHEBI:30245"/>
        <dbReference type="ChEBI" id="CHEBI:77895"/>
    </reaction>
    <physiologicalReaction direction="left-to-right" evidence="23">
        <dbReference type="Rhea" id="RHEA:75448"/>
    </physiologicalReaction>
</comment>
<dbReference type="GO" id="GO:0020037">
    <property type="term" value="F:heme binding"/>
    <property type="evidence" value="ECO:0007669"/>
    <property type="project" value="InterPro"/>
</dbReference>
<protein>
    <recommendedName>
        <fullName evidence="7">prostaglandin-endoperoxide synthase</fullName>
        <ecNumber evidence="7">1.14.99.1</ecNumber>
    </recommendedName>
</protein>
<keyword evidence="9" id="KW-0444">Lipid biosynthesis</keyword>
<dbReference type="PROSITE" id="PS50292">
    <property type="entry name" value="PEROXIDASE_3"/>
    <property type="match status" value="1"/>
</dbReference>
<feature type="binding site" description="axial binding residue" evidence="26">
    <location>
        <position position="462"/>
    </location>
    <ligand>
        <name>heme b</name>
        <dbReference type="ChEBI" id="CHEBI:60344"/>
    </ligand>
    <ligandPart>
        <name>Fe</name>
        <dbReference type="ChEBI" id="CHEBI:18248"/>
    </ligandPart>
</feature>
<evidence type="ECO:0000256" key="13">
    <source>
        <dbReference type="ARBA" id="ARBA00022723"/>
    </source>
</evidence>
<keyword evidence="20" id="KW-0443">Lipid metabolism</keyword>
<dbReference type="GO" id="GO:0006979">
    <property type="term" value="P:response to oxidative stress"/>
    <property type="evidence" value="ECO:0007669"/>
    <property type="project" value="InterPro"/>
</dbReference>
<evidence type="ECO:0000256" key="25">
    <source>
        <dbReference type="ARBA" id="ARBA00036409"/>
    </source>
</evidence>
<keyword evidence="18" id="KW-0560">Oxidoreductase</keyword>
<comment type="subunit">
    <text evidence="6">Homodimer.</text>
</comment>
<evidence type="ECO:0000256" key="22">
    <source>
        <dbReference type="ARBA" id="ARBA00035976"/>
    </source>
</evidence>
<accession>A0A8W8L0M1</accession>
<sequence>MMIRDTYVGWPYCVHDDRVYLNSPIFNCLEHDSSVHLAPDKYLIDRDYQIFFPACGYLTSVNYSDEETLCFVELFDLRSPLRFKTHCGKMLWTAFILVGFVAHALGGHNPCCSYPCENNGVCMTQGENYYCDCANLDFYGKHCEIPTFMKRIKLFFKPSHETLHRFLTSNKWFWTIINNVPFLANAVMRSIYVVRAAMLESPPPYTSEHDYITVEANFNYSVFTRALPPVPKECPTPMGVWGKKELPPAEEIVKAFFTRKEFLPEPIGTNLLFPFFAQHFTHTVFKTDLKKGPQFQWGNHGVDASNIYGEDRNSQNNLRSFKDGKLKVQIINDEEWPPLISEADVPMRYPKEIKKTNRFALGHSFFGLVPGLFMYSTIWLREHNRVCDILKKEHPEWNDERLFQTAKLVIVGETLKIVVEDYSNHLTNFNFPLFFKPELLFGQDFQYQNRISLEFNHVYHWHPLVPDEFNISGTIYNMKEFLYHPEIVVKHGLRDFVDSMIKQRAGLVGPRNHGRVTIPVVLDLLKHGRTLRMQSFNQYRKRFDMEPFKSFEELTGEKKFAKQLEDFYGDINAVEFYVGMMLEKRLRFDSLFSATVIQFVSPFSYKGLMTNPICSPKYWKPSTFGGEVGFNIIKTASLENLICKNIKGECPAVSFKVPDYVEGDVTEFVNQKLEL</sequence>
<dbReference type="PRINTS" id="PR00457">
    <property type="entry name" value="ANPEROXIDASE"/>
</dbReference>
<evidence type="ECO:0000256" key="16">
    <source>
        <dbReference type="ARBA" id="ARBA00022848"/>
    </source>
</evidence>
<evidence type="ECO:0000256" key="8">
    <source>
        <dbReference type="ARBA" id="ARBA00022501"/>
    </source>
</evidence>
<comment type="catalytic activity">
    <reaction evidence="22">
        <text>(9Z,12Z)-octadecadienoate + AH2 + O2 = (9S)-hydroxy-(10E,12Z)-octadecadienoate + A + H2O</text>
        <dbReference type="Rhea" id="RHEA:75459"/>
        <dbReference type="ChEBI" id="CHEBI:13193"/>
        <dbReference type="ChEBI" id="CHEBI:15377"/>
        <dbReference type="ChEBI" id="CHEBI:15379"/>
        <dbReference type="ChEBI" id="CHEBI:17499"/>
        <dbReference type="ChEBI" id="CHEBI:30245"/>
        <dbReference type="ChEBI" id="CHEBI:77852"/>
    </reaction>
    <physiologicalReaction direction="left-to-right" evidence="22">
        <dbReference type="Rhea" id="RHEA:75460"/>
    </physiologicalReaction>
</comment>
<dbReference type="PROSITE" id="PS50026">
    <property type="entry name" value="EGF_3"/>
    <property type="match status" value="1"/>
</dbReference>
<evidence type="ECO:0000256" key="19">
    <source>
        <dbReference type="ARBA" id="ARBA00023004"/>
    </source>
</evidence>
<keyword evidence="21" id="KW-0275">Fatty acid biosynthesis</keyword>
<dbReference type="Proteomes" id="UP000005408">
    <property type="component" value="Unassembled WGS sequence"/>
</dbReference>
<evidence type="ECO:0000256" key="15">
    <source>
        <dbReference type="ARBA" id="ARBA00022832"/>
    </source>
</evidence>
<comment type="pathway">
    <text evidence="4">Lipid metabolism; prostaglandin biosynthesis.</text>
</comment>
<dbReference type="InterPro" id="IPR010255">
    <property type="entry name" value="Haem_peroxidase_sf"/>
</dbReference>
<comment type="catalytic activity">
    <reaction evidence="25">
        <text>(9Z,12Z)-octadecadienoate + AH2 + O2 = (13R)-hydroxy-(9Z,11E)-octadecadienoate + A + H2O</text>
        <dbReference type="Rhea" id="RHEA:75455"/>
        <dbReference type="ChEBI" id="CHEBI:13193"/>
        <dbReference type="ChEBI" id="CHEBI:15377"/>
        <dbReference type="ChEBI" id="CHEBI:15379"/>
        <dbReference type="ChEBI" id="CHEBI:17499"/>
        <dbReference type="ChEBI" id="CHEBI:30245"/>
        <dbReference type="ChEBI" id="CHEBI:136655"/>
    </reaction>
    <physiologicalReaction direction="left-to-right" evidence="25">
        <dbReference type="Rhea" id="RHEA:75456"/>
    </physiologicalReaction>
</comment>
<proteinExistence type="inferred from homology"/>
<evidence type="ECO:0000256" key="21">
    <source>
        <dbReference type="ARBA" id="ARBA00023160"/>
    </source>
</evidence>
<evidence type="ECO:0000256" key="10">
    <source>
        <dbReference type="ARBA" id="ARBA00022559"/>
    </source>
</evidence>
<dbReference type="GO" id="GO:0019371">
    <property type="term" value="P:cyclooxygenase pathway"/>
    <property type="evidence" value="ECO:0007669"/>
    <property type="project" value="TreeGrafter"/>
</dbReference>
<organism evidence="29 30">
    <name type="scientific">Magallana gigas</name>
    <name type="common">Pacific oyster</name>
    <name type="synonym">Crassostrea gigas</name>
    <dbReference type="NCBI Taxonomy" id="29159"/>
    <lineage>
        <taxon>Eukaryota</taxon>
        <taxon>Metazoa</taxon>
        <taxon>Spiralia</taxon>
        <taxon>Lophotrochozoa</taxon>
        <taxon>Mollusca</taxon>
        <taxon>Bivalvia</taxon>
        <taxon>Autobranchia</taxon>
        <taxon>Pteriomorphia</taxon>
        <taxon>Ostreida</taxon>
        <taxon>Ostreoidea</taxon>
        <taxon>Ostreidae</taxon>
        <taxon>Magallana</taxon>
    </lineage>
</organism>
<keyword evidence="30" id="KW-1185">Reference proteome</keyword>
<keyword evidence="15" id="KW-0276">Fatty acid metabolism</keyword>
<dbReference type="EnsemblMetazoa" id="G25379.1">
    <property type="protein sequence ID" value="G25379.1:cds"/>
    <property type="gene ID" value="G25379"/>
</dbReference>
<evidence type="ECO:0000256" key="12">
    <source>
        <dbReference type="ARBA" id="ARBA00022617"/>
    </source>
</evidence>
<dbReference type="Gene3D" id="2.10.25.10">
    <property type="entry name" value="Laminin"/>
    <property type="match status" value="1"/>
</dbReference>
<dbReference type="EC" id="1.14.99.1" evidence="7"/>
<evidence type="ECO:0000256" key="9">
    <source>
        <dbReference type="ARBA" id="ARBA00022516"/>
    </source>
</evidence>
<comment type="caution">
    <text evidence="27">Lacks conserved residue(s) required for the propagation of feature annotation.</text>
</comment>
<evidence type="ECO:0000256" key="27">
    <source>
        <dbReference type="PROSITE-ProRule" id="PRU00076"/>
    </source>
</evidence>
<dbReference type="GO" id="GO:0043005">
    <property type="term" value="C:neuron projection"/>
    <property type="evidence" value="ECO:0007669"/>
    <property type="project" value="TreeGrafter"/>
</dbReference>
<reference evidence="29" key="1">
    <citation type="submission" date="2022-08" db="UniProtKB">
        <authorList>
            <consortium name="EnsemblMetazoa"/>
        </authorList>
    </citation>
    <scope>IDENTIFICATION</scope>
    <source>
        <strain evidence="29">05x7-T-G4-1.051#20</strain>
    </source>
</reference>
<dbReference type="GO" id="GO:0046872">
    <property type="term" value="F:metal ion binding"/>
    <property type="evidence" value="ECO:0007669"/>
    <property type="project" value="UniProtKB-KW"/>
</dbReference>
<dbReference type="SUPFAM" id="SSF48113">
    <property type="entry name" value="Heme-dependent peroxidases"/>
    <property type="match status" value="1"/>
</dbReference>
<evidence type="ECO:0000256" key="23">
    <source>
        <dbReference type="ARBA" id="ARBA00036313"/>
    </source>
</evidence>
<evidence type="ECO:0000256" key="26">
    <source>
        <dbReference type="PIRSR" id="PIRSR619791-2"/>
    </source>
</evidence>
<dbReference type="InterPro" id="IPR000742">
    <property type="entry name" value="EGF"/>
</dbReference>
<evidence type="ECO:0000256" key="3">
    <source>
        <dbReference type="ARBA" id="ARBA00004586"/>
    </source>
</evidence>
<evidence type="ECO:0000256" key="5">
    <source>
        <dbReference type="ARBA" id="ARBA00008928"/>
    </source>
</evidence>
<evidence type="ECO:0000256" key="24">
    <source>
        <dbReference type="ARBA" id="ARBA00036358"/>
    </source>
</evidence>
<dbReference type="GO" id="GO:0004666">
    <property type="term" value="F:prostaglandin-endoperoxide synthase activity"/>
    <property type="evidence" value="ECO:0007669"/>
    <property type="project" value="UniProtKB-EC"/>
</dbReference>
<feature type="domain" description="EGF-like" evidence="28">
    <location>
        <begin position="107"/>
        <end position="144"/>
    </location>
</feature>
<keyword evidence="27" id="KW-0245">EGF-like domain</keyword>
<dbReference type="AlphaFoldDB" id="A0A8W8L0M1"/>
<evidence type="ECO:0000256" key="18">
    <source>
        <dbReference type="ARBA" id="ARBA00023002"/>
    </source>
</evidence>
<evidence type="ECO:0000256" key="17">
    <source>
        <dbReference type="ARBA" id="ARBA00022964"/>
    </source>
</evidence>
<keyword evidence="12 26" id="KW-0349">Heme</keyword>
<name>A0A8W8L0M1_MAGGI</name>
<keyword evidence="17" id="KW-0223">Dioxygenase</keyword>
<evidence type="ECO:0000256" key="11">
    <source>
        <dbReference type="ARBA" id="ARBA00022585"/>
    </source>
</evidence>
<dbReference type="GO" id="GO:0016702">
    <property type="term" value="F:oxidoreductase activity, acting on single donors with incorporation of molecular oxygen, incorporation of two atoms of oxygen"/>
    <property type="evidence" value="ECO:0007669"/>
    <property type="project" value="TreeGrafter"/>
</dbReference>
<dbReference type="Pfam" id="PF03098">
    <property type="entry name" value="An_peroxidase"/>
    <property type="match status" value="1"/>
</dbReference>
<dbReference type="InterPro" id="IPR019791">
    <property type="entry name" value="Haem_peroxidase_animal"/>
</dbReference>
<evidence type="ECO:0000256" key="6">
    <source>
        <dbReference type="ARBA" id="ARBA00011738"/>
    </source>
</evidence>
<comment type="cofactor">
    <cofactor evidence="1">
        <name>heme b</name>
        <dbReference type="ChEBI" id="CHEBI:60344"/>
    </cofactor>
</comment>
<dbReference type="CDD" id="cd09816">
    <property type="entry name" value="prostaglandin_endoperoxide_synthase"/>
    <property type="match status" value="1"/>
</dbReference>
<dbReference type="SUPFAM" id="SSF57196">
    <property type="entry name" value="EGF/Laminin"/>
    <property type="match status" value="1"/>
</dbReference>
<comment type="subcellular location">
    <subcellularLocation>
        <location evidence="3">Endoplasmic reticulum membrane</location>
    </subcellularLocation>
    <subcellularLocation>
        <location evidence="2">Microsome membrane</location>
    </subcellularLocation>
</comment>
<evidence type="ECO:0000256" key="4">
    <source>
        <dbReference type="ARBA" id="ARBA00004702"/>
    </source>
</evidence>
<keyword evidence="16" id="KW-0492">Microsome</keyword>
<evidence type="ECO:0000256" key="14">
    <source>
        <dbReference type="ARBA" id="ARBA00022824"/>
    </source>
</evidence>
<dbReference type="InterPro" id="IPR037120">
    <property type="entry name" value="Haem_peroxidase_sf_animal"/>
</dbReference>
<dbReference type="InterPro" id="IPR050783">
    <property type="entry name" value="Oxylipin_biosynth_metab"/>
</dbReference>
<comment type="similarity">
    <text evidence="5">Belongs to the prostaglandin G/H synthase family.</text>
</comment>
<dbReference type="GO" id="GO:0004601">
    <property type="term" value="F:peroxidase activity"/>
    <property type="evidence" value="ECO:0007669"/>
    <property type="project" value="UniProtKB-KW"/>
</dbReference>
<keyword evidence="19 26" id="KW-0408">Iron</keyword>
<evidence type="ECO:0000313" key="30">
    <source>
        <dbReference type="Proteomes" id="UP000005408"/>
    </source>
</evidence>
<dbReference type="CDD" id="cd00054">
    <property type="entry name" value="EGF_CA"/>
    <property type="match status" value="1"/>
</dbReference>
<keyword evidence="14" id="KW-0256">Endoplasmic reticulum</keyword>
<keyword evidence="13 26" id="KW-0479">Metal-binding</keyword>
<comment type="catalytic activity">
    <reaction evidence="24">
        <text>(9Z,12Z)-octadecadienoate + AH2 + O2 = (13S)-hydroxy-(9Z,11E)-octadecadienoate + A + H2O</text>
        <dbReference type="Rhea" id="RHEA:75451"/>
        <dbReference type="ChEBI" id="CHEBI:13193"/>
        <dbReference type="ChEBI" id="CHEBI:15377"/>
        <dbReference type="ChEBI" id="CHEBI:15379"/>
        <dbReference type="ChEBI" id="CHEBI:17499"/>
        <dbReference type="ChEBI" id="CHEBI:30245"/>
        <dbReference type="ChEBI" id="CHEBI:90850"/>
    </reaction>
    <physiologicalReaction direction="left-to-right" evidence="24">
        <dbReference type="Rhea" id="RHEA:75452"/>
    </physiologicalReaction>
</comment>
<keyword evidence="10" id="KW-0575">Peroxidase</keyword>
<evidence type="ECO:0000256" key="20">
    <source>
        <dbReference type="ARBA" id="ARBA00023098"/>
    </source>
</evidence>
<evidence type="ECO:0000259" key="28">
    <source>
        <dbReference type="PROSITE" id="PS50026"/>
    </source>
</evidence>
<evidence type="ECO:0000256" key="2">
    <source>
        <dbReference type="ARBA" id="ARBA00004524"/>
    </source>
</evidence>
<dbReference type="Gene3D" id="1.10.640.10">
    <property type="entry name" value="Haem peroxidase domain superfamily, animal type"/>
    <property type="match status" value="1"/>
</dbReference>
<evidence type="ECO:0000256" key="7">
    <source>
        <dbReference type="ARBA" id="ARBA00012440"/>
    </source>
</evidence>
<keyword evidence="8" id="KW-0644">Prostaglandin metabolism</keyword>
<keyword evidence="11" id="KW-0643">Prostaglandin biosynthesis</keyword>
<evidence type="ECO:0000256" key="1">
    <source>
        <dbReference type="ARBA" id="ARBA00001970"/>
    </source>
</evidence>
<dbReference type="PANTHER" id="PTHR11903:SF39">
    <property type="entry name" value="PROSTAGLANDIN G_H SYNTHASE 2-LIKE"/>
    <property type="match status" value="1"/>
</dbReference>
<evidence type="ECO:0000313" key="29">
    <source>
        <dbReference type="EnsemblMetazoa" id="G25379.1:cds"/>
    </source>
</evidence>
<dbReference type="GO" id="GO:0005789">
    <property type="term" value="C:endoplasmic reticulum membrane"/>
    <property type="evidence" value="ECO:0007669"/>
    <property type="project" value="UniProtKB-SubCell"/>
</dbReference>
<dbReference type="PANTHER" id="PTHR11903">
    <property type="entry name" value="PROSTAGLANDIN G/H SYNTHASE"/>
    <property type="match status" value="1"/>
</dbReference>